<evidence type="ECO:0000313" key="5">
    <source>
        <dbReference type="EMBL" id="RNL80263.1"/>
    </source>
</evidence>
<dbReference type="PANTHER" id="PTHR44688">
    <property type="entry name" value="DNA-BINDING TRANSCRIPTIONAL ACTIVATOR DEVR_DOSR"/>
    <property type="match status" value="1"/>
</dbReference>
<name>A0A3N0DXS0_9ACTN</name>
<evidence type="ECO:0000256" key="2">
    <source>
        <dbReference type="ARBA" id="ARBA00023125"/>
    </source>
</evidence>
<evidence type="ECO:0000256" key="3">
    <source>
        <dbReference type="ARBA" id="ARBA00023163"/>
    </source>
</evidence>
<dbReference type="Gene3D" id="1.10.10.10">
    <property type="entry name" value="Winged helix-like DNA-binding domain superfamily/Winged helix DNA-binding domain"/>
    <property type="match status" value="1"/>
</dbReference>
<dbReference type="OrthoDB" id="27092at2"/>
<keyword evidence="3" id="KW-0804">Transcription</keyword>
<dbReference type="PROSITE" id="PS00622">
    <property type="entry name" value="HTH_LUXR_1"/>
    <property type="match status" value="1"/>
</dbReference>
<dbReference type="Proteomes" id="UP000277094">
    <property type="component" value="Unassembled WGS sequence"/>
</dbReference>
<dbReference type="GO" id="GO:0003677">
    <property type="term" value="F:DNA binding"/>
    <property type="evidence" value="ECO:0007669"/>
    <property type="project" value="UniProtKB-KW"/>
</dbReference>
<dbReference type="InterPro" id="IPR036388">
    <property type="entry name" value="WH-like_DNA-bd_sf"/>
</dbReference>
<protein>
    <submittedName>
        <fullName evidence="5">LuxR family transcriptional regulator</fullName>
    </submittedName>
</protein>
<dbReference type="PRINTS" id="PR00038">
    <property type="entry name" value="HTHLUXR"/>
</dbReference>
<dbReference type="PANTHER" id="PTHR44688:SF16">
    <property type="entry name" value="DNA-BINDING TRANSCRIPTIONAL ACTIVATOR DEVR_DOSR"/>
    <property type="match status" value="1"/>
</dbReference>
<comment type="caution">
    <text evidence="5">The sequence shown here is derived from an EMBL/GenBank/DDBJ whole genome shotgun (WGS) entry which is preliminary data.</text>
</comment>
<keyword evidence="2" id="KW-0238">DNA-binding</keyword>
<dbReference type="Gene3D" id="1.25.40.10">
    <property type="entry name" value="Tetratricopeptide repeat domain"/>
    <property type="match status" value="2"/>
</dbReference>
<proteinExistence type="predicted"/>
<dbReference type="EMBL" id="RJSG01000002">
    <property type="protein sequence ID" value="RNL80263.1"/>
    <property type="molecule type" value="Genomic_DNA"/>
</dbReference>
<dbReference type="SUPFAM" id="SSF46894">
    <property type="entry name" value="C-terminal effector domain of the bipartite response regulators"/>
    <property type="match status" value="1"/>
</dbReference>
<reference evidence="5 6" key="1">
    <citation type="submission" date="2018-11" db="EMBL/GenBank/DDBJ databases">
        <authorList>
            <person name="Li F."/>
        </authorList>
    </citation>
    <scope>NUCLEOTIDE SEQUENCE [LARGE SCALE GENOMIC DNA]</scope>
    <source>
        <strain evidence="5 6">KIS18-7</strain>
    </source>
</reference>
<dbReference type="InterPro" id="IPR016032">
    <property type="entry name" value="Sig_transdc_resp-reg_C-effctor"/>
</dbReference>
<feature type="domain" description="HTH luxR-type" evidence="4">
    <location>
        <begin position="472"/>
        <end position="537"/>
    </location>
</feature>
<dbReference type="RefSeq" id="WP_123234764.1">
    <property type="nucleotide sequence ID" value="NZ_RJSG01000002.1"/>
</dbReference>
<dbReference type="SUPFAM" id="SSF48452">
    <property type="entry name" value="TPR-like"/>
    <property type="match status" value="3"/>
</dbReference>
<keyword evidence="6" id="KW-1185">Reference proteome</keyword>
<dbReference type="InterPro" id="IPR011990">
    <property type="entry name" value="TPR-like_helical_dom_sf"/>
</dbReference>
<dbReference type="SMART" id="SM00421">
    <property type="entry name" value="HTH_LUXR"/>
    <property type="match status" value="1"/>
</dbReference>
<dbReference type="InterPro" id="IPR000792">
    <property type="entry name" value="Tscrpt_reg_LuxR_C"/>
</dbReference>
<dbReference type="Pfam" id="PF00196">
    <property type="entry name" value="GerE"/>
    <property type="match status" value="1"/>
</dbReference>
<sequence>MSGDPGALRAREAIGRRAWAEAREAYQACSDHTAADLESWGLAAYLTGRDDEAETIRAQAHQAYLADGDLDGASRTAFWLGLSLMMAGEPARAGGWFGIMRQVTGDGLESTRWGGYAALNLGMMALFAGRFDESAESLGRALEVAQQYDDLDLRLLAASGHGQALLALGRPADGMSELDGVMVLATSSSASPQAVGQVYCAVISVCRGSLDLERGSEWTEALSRWCDTQPDLMPYRGQCLVHRSEVLQVRGRWDEAITEAERVLGDDRRRERDVALGMALYQRAELHRVRGDDREAERGYREALAAGHDPQPGLALLRLAQGKGESALLSLQRALGETGVPFLRVRLLPALVEVALAVGDLTAAEVAVNELEDAASRLGSIYARAMAATSAGALAIAEGRSGEALGALRAALADWARLDAPYDAARCRLLLARACQDVGDLETAELERAAARVVFTDLGAERDLAGLPGSPQAGVPAGLTPREVEVLRLVATGASNREVAAELVLSEKTVARHVANIFVKIGVSSRSAATAFAYDENLV</sequence>
<accession>A0A3N0DXS0</accession>
<dbReference type="GO" id="GO:0006355">
    <property type="term" value="P:regulation of DNA-templated transcription"/>
    <property type="evidence" value="ECO:0007669"/>
    <property type="project" value="InterPro"/>
</dbReference>
<evidence type="ECO:0000256" key="1">
    <source>
        <dbReference type="ARBA" id="ARBA00023015"/>
    </source>
</evidence>
<gene>
    <name evidence="5" type="ORF">EFL95_15320</name>
</gene>
<evidence type="ECO:0000313" key="6">
    <source>
        <dbReference type="Proteomes" id="UP000277094"/>
    </source>
</evidence>
<evidence type="ECO:0000259" key="4">
    <source>
        <dbReference type="PROSITE" id="PS50043"/>
    </source>
</evidence>
<dbReference type="PROSITE" id="PS50043">
    <property type="entry name" value="HTH_LUXR_2"/>
    <property type="match status" value="1"/>
</dbReference>
<organism evidence="5 6">
    <name type="scientific">Nocardioides marmorisolisilvae</name>
    <dbReference type="NCBI Taxonomy" id="1542737"/>
    <lineage>
        <taxon>Bacteria</taxon>
        <taxon>Bacillati</taxon>
        <taxon>Actinomycetota</taxon>
        <taxon>Actinomycetes</taxon>
        <taxon>Propionibacteriales</taxon>
        <taxon>Nocardioidaceae</taxon>
        <taxon>Nocardioides</taxon>
    </lineage>
</organism>
<dbReference type="AlphaFoldDB" id="A0A3N0DXS0"/>
<dbReference type="CDD" id="cd06170">
    <property type="entry name" value="LuxR_C_like"/>
    <property type="match status" value="1"/>
</dbReference>
<keyword evidence="1" id="KW-0805">Transcription regulation</keyword>